<feature type="non-terminal residue" evidence="2">
    <location>
        <position position="1"/>
    </location>
</feature>
<feature type="non-terminal residue" evidence="2">
    <location>
        <position position="186"/>
    </location>
</feature>
<dbReference type="SMART" id="SM00225">
    <property type="entry name" value="BTB"/>
    <property type="match status" value="1"/>
</dbReference>
<evidence type="ECO:0000313" key="2">
    <source>
        <dbReference type="EMBL" id="GMR55119.1"/>
    </source>
</evidence>
<proteinExistence type="predicted"/>
<dbReference type="AlphaFoldDB" id="A0AAN5D3U3"/>
<feature type="domain" description="BTB" evidence="1">
    <location>
        <begin position="33"/>
        <end position="100"/>
    </location>
</feature>
<gene>
    <name evidence="2" type="ORF">PMAYCL1PPCAC_25314</name>
</gene>
<reference evidence="3" key="1">
    <citation type="submission" date="2022-10" db="EMBL/GenBank/DDBJ databases">
        <title>Genome assembly of Pristionchus species.</title>
        <authorList>
            <person name="Yoshida K."/>
            <person name="Sommer R.J."/>
        </authorList>
    </citation>
    <scope>NUCLEOTIDE SEQUENCE [LARGE SCALE GENOMIC DNA]</scope>
    <source>
        <strain evidence="3">RS5460</strain>
    </source>
</reference>
<dbReference type="InterPro" id="IPR000210">
    <property type="entry name" value="BTB/POZ_dom"/>
</dbReference>
<dbReference type="InterPro" id="IPR011333">
    <property type="entry name" value="SKP1/BTB/POZ_sf"/>
</dbReference>
<evidence type="ECO:0000259" key="1">
    <source>
        <dbReference type="PROSITE" id="PS50097"/>
    </source>
</evidence>
<keyword evidence="3" id="KW-1185">Reference proteome</keyword>
<dbReference type="EMBL" id="BTRK01000005">
    <property type="protein sequence ID" value="GMR55119.1"/>
    <property type="molecule type" value="Genomic_DNA"/>
</dbReference>
<sequence>NPKMCVKTRIHLTKVTGMRTIPQFDFTSPFSLSDAALIVEDKNVHVNKQYLSSVSTVFRTLFDENSSGNHNEFVLNGVKYEVSLQIIISKCSNRLLPISEDVLYRMIVLAKRFNVLFVIDQIARYLRSTEENFTVLKIILHFGYASHLQVIFSLHHHKLTLWQCKALTQYFQNSVAYEEMEDDKAR</sequence>
<comment type="caution">
    <text evidence="2">The sequence shown here is derived from an EMBL/GenBank/DDBJ whole genome shotgun (WGS) entry which is preliminary data.</text>
</comment>
<organism evidence="2 3">
    <name type="scientific">Pristionchus mayeri</name>
    <dbReference type="NCBI Taxonomy" id="1317129"/>
    <lineage>
        <taxon>Eukaryota</taxon>
        <taxon>Metazoa</taxon>
        <taxon>Ecdysozoa</taxon>
        <taxon>Nematoda</taxon>
        <taxon>Chromadorea</taxon>
        <taxon>Rhabditida</taxon>
        <taxon>Rhabditina</taxon>
        <taxon>Diplogasteromorpha</taxon>
        <taxon>Diplogasteroidea</taxon>
        <taxon>Neodiplogasteridae</taxon>
        <taxon>Pristionchus</taxon>
    </lineage>
</organism>
<dbReference type="SUPFAM" id="SSF54695">
    <property type="entry name" value="POZ domain"/>
    <property type="match status" value="1"/>
</dbReference>
<dbReference type="PROSITE" id="PS50097">
    <property type="entry name" value="BTB"/>
    <property type="match status" value="1"/>
</dbReference>
<accession>A0AAN5D3U3</accession>
<evidence type="ECO:0000313" key="3">
    <source>
        <dbReference type="Proteomes" id="UP001328107"/>
    </source>
</evidence>
<dbReference type="Gene3D" id="3.30.710.10">
    <property type="entry name" value="Potassium Channel Kv1.1, Chain A"/>
    <property type="match status" value="1"/>
</dbReference>
<name>A0AAN5D3U3_9BILA</name>
<dbReference type="Pfam" id="PF00651">
    <property type="entry name" value="BTB"/>
    <property type="match status" value="1"/>
</dbReference>
<dbReference type="PANTHER" id="PTHR22744">
    <property type="entry name" value="HELIX LOOP HELIX PROTEIN 21-RELATED"/>
    <property type="match status" value="1"/>
</dbReference>
<dbReference type="PANTHER" id="PTHR22744:SF14">
    <property type="entry name" value="BTB DOMAIN-CONTAINING PROTEIN-RELATED"/>
    <property type="match status" value="1"/>
</dbReference>
<dbReference type="Proteomes" id="UP001328107">
    <property type="component" value="Unassembled WGS sequence"/>
</dbReference>
<protein>
    <recommendedName>
        <fullName evidence="1">BTB domain-containing protein</fullName>
    </recommendedName>
</protein>